<keyword evidence="3 4" id="KW-0342">GTP-binding</keyword>
<evidence type="ECO:0000256" key="1">
    <source>
        <dbReference type="ARBA" id="ARBA00009690"/>
    </source>
</evidence>
<dbReference type="PRINTS" id="PR00423">
    <property type="entry name" value="CELLDVISFTSZ"/>
</dbReference>
<dbReference type="GO" id="GO:0003924">
    <property type="term" value="F:GTPase activity"/>
    <property type="evidence" value="ECO:0007669"/>
    <property type="project" value="UniProtKB-UniRule"/>
</dbReference>
<evidence type="ECO:0000259" key="9">
    <source>
        <dbReference type="SMART" id="SM00865"/>
    </source>
</evidence>
<dbReference type="InterPro" id="IPR003008">
    <property type="entry name" value="Tubulin_FtsZ_GTPase"/>
</dbReference>
<evidence type="ECO:0000256" key="3">
    <source>
        <dbReference type="ARBA" id="ARBA00023134"/>
    </source>
</evidence>
<feature type="compositionally biased region" description="Basic residues" evidence="7">
    <location>
        <begin position="359"/>
        <end position="368"/>
    </location>
</feature>
<keyword evidence="4 6" id="KW-0132">Cell division</keyword>
<dbReference type="InterPro" id="IPR018316">
    <property type="entry name" value="Tubulin/FtsZ_2-layer-sand-dom"/>
</dbReference>
<keyword evidence="4 6" id="KW-0131">Cell cycle</keyword>
<dbReference type="InterPro" id="IPR036525">
    <property type="entry name" value="Tubulin/FtsZ_GTPase_sf"/>
</dbReference>
<dbReference type="InterPro" id="IPR000158">
    <property type="entry name" value="Cell_div_FtsZ"/>
</dbReference>
<dbReference type="GO" id="GO:0000917">
    <property type="term" value="P:division septum assembly"/>
    <property type="evidence" value="ECO:0007669"/>
    <property type="project" value="UniProtKB-KW"/>
</dbReference>
<dbReference type="Gene3D" id="3.30.1330.20">
    <property type="entry name" value="Tubulin/FtsZ, C-terminal domain"/>
    <property type="match status" value="1"/>
</dbReference>
<gene>
    <name evidence="4 10" type="primary">ftsZ</name>
    <name evidence="10" type="ORF">EYH37_04960</name>
</gene>
<dbReference type="AlphaFoldDB" id="A0A9D1CG07"/>
<feature type="binding site" evidence="4">
    <location>
        <position position="134"/>
    </location>
    <ligand>
        <name>GTP</name>
        <dbReference type="ChEBI" id="CHEBI:37565"/>
    </ligand>
</feature>
<dbReference type="SMART" id="SM00865">
    <property type="entry name" value="Tubulin_C"/>
    <property type="match status" value="1"/>
</dbReference>
<feature type="domain" description="Tubulin/FtsZ 2-layer sandwich" evidence="9">
    <location>
        <begin position="202"/>
        <end position="319"/>
    </location>
</feature>
<evidence type="ECO:0000313" key="11">
    <source>
        <dbReference type="Proteomes" id="UP000606463"/>
    </source>
</evidence>
<dbReference type="EMBL" id="DQVE01000051">
    <property type="protein sequence ID" value="HIP98692.1"/>
    <property type="molecule type" value="Genomic_DNA"/>
</dbReference>
<evidence type="ECO:0000256" key="6">
    <source>
        <dbReference type="RuleBase" id="RU000631"/>
    </source>
</evidence>
<dbReference type="GO" id="GO:0043093">
    <property type="term" value="P:FtsZ-dependent cytokinesis"/>
    <property type="evidence" value="ECO:0007669"/>
    <property type="project" value="UniProtKB-UniRule"/>
</dbReference>
<dbReference type="HAMAP" id="MF_00909">
    <property type="entry name" value="FtsZ"/>
    <property type="match status" value="1"/>
</dbReference>
<dbReference type="FunFam" id="3.40.50.1440:FF:000001">
    <property type="entry name" value="Cell division protein FtsZ"/>
    <property type="match status" value="1"/>
</dbReference>
<dbReference type="GO" id="GO:0005737">
    <property type="term" value="C:cytoplasm"/>
    <property type="evidence" value="ECO:0007669"/>
    <property type="project" value="UniProtKB-SubCell"/>
</dbReference>
<comment type="subcellular location">
    <subcellularLocation>
        <location evidence="4">Cytoplasm</location>
    </subcellularLocation>
    <text evidence="4">Assembles at midcell at the inner surface of the cytoplasmic membrane.</text>
</comment>
<comment type="caution">
    <text evidence="10">The sequence shown here is derived from an EMBL/GenBank/DDBJ whole genome shotgun (WGS) entry which is preliminary data.</text>
</comment>
<dbReference type="InterPro" id="IPR024757">
    <property type="entry name" value="FtsZ_C"/>
</dbReference>
<name>A0A9D1CG07_AQUAO</name>
<feature type="compositionally biased region" description="Pro residues" evidence="7">
    <location>
        <begin position="332"/>
        <end position="346"/>
    </location>
</feature>
<dbReference type="Pfam" id="PF00091">
    <property type="entry name" value="Tubulin"/>
    <property type="match status" value="1"/>
</dbReference>
<dbReference type="CDD" id="cd02201">
    <property type="entry name" value="FtsZ_type1"/>
    <property type="match status" value="1"/>
</dbReference>
<evidence type="ECO:0000256" key="7">
    <source>
        <dbReference type="SAM" id="MobiDB-lite"/>
    </source>
</evidence>
<dbReference type="PROSITE" id="PS01134">
    <property type="entry name" value="FTSZ_1"/>
    <property type="match status" value="1"/>
</dbReference>
<dbReference type="SMART" id="SM00864">
    <property type="entry name" value="Tubulin"/>
    <property type="match status" value="1"/>
</dbReference>
<dbReference type="PROSITE" id="PS01135">
    <property type="entry name" value="FTSZ_2"/>
    <property type="match status" value="1"/>
</dbReference>
<dbReference type="InterPro" id="IPR037103">
    <property type="entry name" value="Tubulin/FtsZ-like_C"/>
</dbReference>
<keyword evidence="4" id="KW-0963">Cytoplasm</keyword>
<dbReference type="Pfam" id="PF12327">
    <property type="entry name" value="FtsZ_C"/>
    <property type="match status" value="1"/>
</dbReference>
<dbReference type="GO" id="GO:0005525">
    <property type="term" value="F:GTP binding"/>
    <property type="evidence" value="ECO:0007669"/>
    <property type="project" value="UniProtKB-UniRule"/>
</dbReference>
<feature type="region of interest" description="Disordered" evidence="7">
    <location>
        <begin position="314"/>
        <end position="368"/>
    </location>
</feature>
<dbReference type="NCBIfam" id="TIGR00065">
    <property type="entry name" value="ftsZ"/>
    <property type="match status" value="1"/>
</dbReference>
<feature type="binding site" evidence="4">
    <location>
        <begin position="103"/>
        <end position="105"/>
    </location>
    <ligand>
        <name>GTP</name>
        <dbReference type="ChEBI" id="CHEBI:37565"/>
    </ligand>
</feature>
<dbReference type="SUPFAM" id="SSF55307">
    <property type="entry name" value="Tubulin C-terminal domain-like"/>
    <property type="match status" value="1"/>
</dbReference>
<keyword evidence="2 4" id="KW-0547">Nucleotide-binding</keyword>
<evidence type="ECO:0000256" key="5">
    <source>
        <dbReference type="NCBIfam" id="TIGR00065"/>
    </source>
</evidence>
<evidence type="ECO:0000313" key="10">
    <source>
        <dbReference type="EMBL" id="HIP98692.1"/>
    </source>
</evidence>
<organism evidence="10 11">
    <name type="scientific">Aquifex aeolicus</name>
    <dbReference type="NCBI Taxonomy" id="63363"/>
    <lineage>
        <taxon>Bacteria</taxon>
        <taxon>Pseudomonadati</taxon>
        <taxon>Aquificota</taxon>
        <taxon>Aquificia</taxon>
        <taxon>Aquificales</taxon>
        <taxon>Aquificaceae</taxon>
        <taxon>Aquifex</taxon>
    </lineage>
</organism>
<protein>
    <recommendedName>
        <fullName evidence="4 5">Cell division protein FtsZ</fullName>
    </recommendedName>
</protein>
<dbReference type="Proteomes" id="UP000606463">
    <property type="component" value="Unassembled WGS sequence"/>
</dbReference>
<dbReference type="InterPro" id="IPR008280">
    <property type="entry name" value="Tub_FtsZ_C"/>
</dbReference>
<dbReference type="GO" id="GO:0051258">
    <property type="term" value="P:protein polymerization"/>
    <property type="evidence" value="ECO:0007669"/>
    <property type="project" value="UniProtKB-UniRule"/>
</dbReference>
<dbReference type="PANTHER" id="PTHR30314">
    <property type="entry name" value="CELL DIVISION PROTEIN FTSZ-RELATED"/>
    <property type="match status" value="1"/>
</dbReference>
<dbReference type="Gene3D" id="3.40.50.1440">
    <property type="entry name" value="Tubulin/FtsZ, GTPase domain"/>
    <property type="match status" value="1"/>
</dbReference>
<dbReference type="GO" id="GO:0032153">
    <property type="term" value="C:cell division site"/>
    <property type="evidence" value="ECO:0007669"/>
    <property type="project" value="UniProtKB-UniRule"/>
</dbReference>
<feature type="domain" description="Tubulin/FtsZ GTPase" evidence="8">
    <location>
        <begin position="8"/>
        <end position="200"/>
    </location>
</feature>
<evidence type="ECO:0000256" key="2">
    <source>
        <dbReference type="ARBA" id="ARBA00022741"/>
    </source>
</evidence>
<dbReference type="InterPro" id="IPR020805">
    <property type="entry name" value="Cell_div_FtsZ_CS"/>
</dbReference>
<sequence length="368" mass="39449">MDSINPTIIKVIGVGGAGCNAVNRMVQDGIEGVEVFAVNTDVQHLSLLSVPNKIQIGEKITRGLGAGSKPEIGEQAAVEDIEKIKEIVHDADMVFIAAGLGGGTGTGAAPVIAQVAKDLGKLTVAVVTMPFRFEGKQRMEIARKGLERIRETTDAYIVVHNQRLLEMDITNLKLSEAFKMVDQVLSKAVRGITKVVVEPALINIDFADVQTVLKNGGLSLIGLGSASGDNRIEEAIDQAIRSPLLEGESISGASKLIVTFWADENITLADLDYAMQRIENELAADNLVVFGATLVPETDKFEVTIIATGFQQETGGYKASSQPTKKPEKPPAEQPPTPPQPQPSSPTYPSDSNISRILTKLRQKGFNR</sequence>
<evidence type="ECO:0000259" key="8">
    <source>
        <dbReference type="SMART" id="SM00864"/>
    </source>
</evidence>
<comment type="similarity">
    <text evidence="1 4 6">Belongs to the FtsZ family.</text>
</comment>
<dbReference type="SUPFAM" id="SSF52490">
    <property type="entry name" value="Tubulin nucleotide-binding domain-like"/>
    <property type="match status" value="1"/>
</dbReference>
<evidence type="ECO:0000256" key="4">
    <source>
        <dbReference type="HAMAP-Rule" id="MF_00909"/>
    </source>
</evidence>
<comment type="subunit">
    <text evidence="4">Homodimer. Polymerizes to form a dynamic ring structure in a strictly GTP-dependent manner. Interacts directly with several other division proteins.</text>
</comment>
<dbReference type="InterPro" id="IPR045061">
    <property type="entry name" value="FtsZ/CetZ"/>
</dbReference>
<reference evidence="10" key="1">
    <citation type="journal article" date="2020" name="ISME J.">
        <title>Gammaproteobacteria mediating utilization of methyl-, sulfur- and petroleum organic compounds in deep ocean hydrothermal plumes.</title>
        <authorList>
            <person name="Zhou Z."/>
            <person name="Liu Y."/>
            <person name="Pan J."/>
            <person name="Cron B.R."/>
            <person name="Toner B.M."/>
            <person name="Anantharaman K."/>
            <person name="Breier J.A."/>
            <person name="Dick G.J."/>
            <person name="Li M."/>
        </authorList>
    </citation>
    <scope>NUCLEOTIDE SEQUENCE</scope>
    <source>
        <strain evidence="10">SZUA-1501</strain>
    </source>
</reference>
<accession>A0A9D1CG07</accession>
<feature type="binding site" evidence="4">
    <location>
        <begin position="16"/>
        <end position="20"/>
    </location>
    <ligand>
        <name>GTP</name>
        <dbReference type="ChEBI" id="CHEBI:37565"/>
    </ligand>
</feature>
<proteinExistence type="inferred from homology"/>
<comment type="function">
    <text evidence="4 6">Essential cell division protein that forms a contractile ring structure (Z ring) at the future cell division site. The regulation of the ring assembly controls the timing and the location of cell division. One of the functions of the FtsZ ring is to recruit other cell division proteins to the septum to produce a new cell wall between the dividing cells. Binds GTP and shows GTPase activity.</text>
</comment>
<feature type="binding site" evidence="4">
    <location>
        <position position="138"/>
    </location>
    <ligand>
        <name>GTP</name>
        <dbReference type="ChEBI" id="CHEBI:37565"/>
    </ligand>
</feature>
<keyword evidence="4 6" id="KW-0717">Septation</keyword>
<feature type="binding site" evidence="4">
    <location>
        <position position="182"/>
    </location>
    <ligand>
        <name>GTP</name>
        <dbReference type="ChEBI" id="CHEBI:37565"/>
    </ligand>
</feature>
<dbReference type="PANTHER" id="PTHR30314:SF3">
    <property type="entry name" value="MITOCHONDRIAL DIVISION PROTEIN FSZA"/>
    <property type="match status" value="1"/>
</dbReference>